<reference evidence="3" key="2">
    <citation type="submission" date="2020-04" db="EMBL/GenBank/DDBJ databases">
        <authorList>
            <person name="Alexandrino P."/>
            <person name="Mendonca T."/>
            <person name="Guaman L."/>
            <person name="Cherix J."/>
            <person name="Lozano-Sakalauskas G."/>
            <person name="Fujita A."/>
            <person name="Filho E.R."/>
            <person name="Long P."/>
            <person name="Padilla G."/>
            <person name="Taciro M.K."/>
            <person name="Gomez J.G."/>
            <person name="Silva L.F."/>
            <person name="Torres M."/>
        </authorList>
    </citation>
    <scope>NUCLEOTIDE SEQUENCE</scope>
    <source>
        <strain evidence="3">LMG 19450</strain>
    </source>
</reference>
<name>A0A8T6ZLS8_9BURK</name>
<feature type="coiled-coil region" evidence="1">
    <location>
        <begin position="154"/>
        <end position="259"/>
    </location>
</feature>
<evidence type="ECO:0000256" key="1">
    <source>
        <dbReference type="SAM" id="Coils"/>
    </source>
</evidence>
<sequence>MARPPITFTDTELRGILAAAADADAHAPASMHNAAFLDRFIAGVARATGRLYGQPVYVRLLDTAGIRRRPSAPTWSAAIARARSSPLPSRQLLVASAPAPDVHEGAAPDSLTAFERAPASARPAGDERDDGEMTALKVRAQVAEATLRDAYLKVGQLEAARADALQRVATAEAAARAAERRLQEVIAEREAMAGALSVRIDALAAAEVRLSGLERHLKLQTDQLRVELSAQAHDYKARLDAAEKALQRERSQTEALRRVLGDRGSVVE</sequence>
<dbReference type="OrthoDB" id="9007697at2"/>
<dbReference type="AlphaFoldDB" id="A0A8T6ZLS8"/>
<comment type="caution">
    <text evidence="3">The sequence shown here is derived from an EMBL/GenBank/DDBJ whole genome shotgun (WGS) entry which is preliminary data.</text>
</comment>
<organism evidence="3 4">
    <name type="scientific">Paraburkholderia sacchari</name>
    <dbReference type="NCBI Taxonomy" id="159450"/>
    <lineage>
        <taxon>Bacteria</taxon>
        <taxon>Pseudomonadati</taxon>
        <taxon>Pseudomonadota</taxon>
        <taxon>Betaproteobacteria</taxon>
        <taxon>Burkholderiales</taxon>
        <taxon>Burkholderiaceae</taxon>
        <taxon>Paraburkholderia</taxon>
    </lineage>
</organism>
<protein>
    <submittedName>
        <fullName evidence="3">Uncharacterized protein</fullName>
    </submittedName>
</protein>
<reference evidence="3" key="1">
    <citation type="journal article" date="2015" name="Genome Announc.">
        <title>Draft Genome Sequence of the Polyhydroxyalkanoate-Producing Bacterium Burkholderia sacchari LMG 19450 Isolated from Brazilian Sugarcane Plantation Soil.</title>
        <authorList>
            <person name="Alexandrino P.M."/>
            <person name="Mendonca T.T."/>
            <person name="Guaman Bautista L.P."/>
            <person name="Cherix J."/>
            <person name="Lozano-Sakalauskas G.C."/>
            <person name="Fujita A."/>
            <person name="Ramos Filho E."/>
            <person name="Long P."/>
            <person name="Padilla G."/>
            <person name="Taciro M.K."/>
            <person name="Gomez J.G."/>
            <person name="Silva L.F."/>
        </authorList>
    </citation>
    <scope>NUCLEOTIDE SEQUENCE</scope>
    <source>
        <strain evidence="3">LMG 19450</strain>
    </source>
</reference>
<proteinExistence type="predicted"/>
<keyword evidence="1" id="KW-0175">Coiled coil</keyword>
<evidence type="ECO:0000256" key="2">
    <source>
        <dbReference type="SAM" id="MobiDB-lite"/>
    </source>
</evidence>
<accession>A0A8T6ZLS8</accession>
<gene>
    <name evidence="3" type="ORF">NH14_031245</name>
</gene>
<dbReference type="RefSeq" id="WP_052148568.1">
    <property type="nucleotide sequence ID" value="NZ_CADFGF010000021.1"/>
</dbReference>
<dbReference type="EMBL" id="JTDB02000015">
    <property type="protein sequence ID" value="NLP65535.1"/>
    <property type="molecule type" value="Genomic_DNA"/>
</dbReference>
<evidence type="ECO:0000313" key="4">
    <source>
        <dbReference type="Proteomes" id="UP000030460"/>
    </source>
</evidence>
<feature type="region of interest" description="Disordered" evidence="2">
    <location>
        <begin position="104"/>
        <end position="130"/>
    </location>
</feature>
<keyword evidence="4" id="KW-1185">Reference proteome</keyword>
<dbReference type="Proteomes" id="UP000030460">
    <property type="component" value="Unassembled WGS sequence"/>
</dbReference>
<evidence type="ECO:0000313" key="3">
    <source>
        <dbReference type="EMBL" id="NLP65535.1"/>
    </source>
</evidence>